<gene>
    <name evidence="2" type="ORF">Q4490_02415</name>
</gene>
<dbReference type="AlphaFoldDB" id="A0AAW7XHF8"/>
<evidence type="ECO:0000313" key="3">
    <source>
        <dbReference type="Proteomes" id="UP001169862"/>
    </source>
</evidence>
<dbReference type="Proteomes" id="UP001169862">
    <property type="component" value="Unassembled WGS sequence"/>
</dbReference>
<feature type="transmembrane region" description="Helical" evidence="1">
    <location>
        <begin position="39"/>
        <end position="56"/>
    </location>
</feature>
<keyword evidence="1" id="KW-0812">Transmembrane</keyword>
<reference evidence="2" key="1">
    <citation type="submission" date="2023-07" db="EMBL/GenBank/DDBJ databases">
        <title>Genome content predicts the carbon catabolic preferences of heterotrophic bacteria.</title>
        <authorList>
            <person name="Gralka M."/>
        </authorList>
    </citation>
    <scope>NUCLEOTIDE SEQUENCE</scope>
    <source>
        <strain evidence="2">I2M16</strain>
    </source>
</reference>
<dbReference type="Pfam" id="PF09842">
    <property type="entry name" value="DUF2069"/>
    <property type="match status" value="1"/>
</dbReference>
<feature type="transmembrane region" description="Helical" evidence="1">
    <location>
        <begin position="93"/>
        <end position="113"/>
    </location>
</feature>
<evidence type="ECO:0000256" key="1">
    <source>
        <dbReference type="SAM" id="Phobius"/>
    </source>
</evidence>
<keyword evidence="1" id="KW-0472">Membrane</keyword>
<evidence type="ECO:0000313" key="2">
    <source>
        <dbReference type="EMBL" id="MDO6452408.1"/>
    </source>
</evidence>
<organism evidence="2 3">
    <name type="scientific">Neptunomonas phycophila</name>
    <dbReference type="NCBI Taxonomy" id="1572645"/>
    <lineage>
        <taxon>Bacteria</taxon>
        <taxon>Pseudomonadati</taxon>
        <taxon>Pseudomonadota</taxon>
        <taxon>Gammaproteobacteria</taxon>
        <taxon>Oceanospirillales</taxon>
        <taxon>Oceanospirillaceae</taxon>
        <taxon>Neptunomonas</taxon>
    </lineage>
</organism>
<feature type="transmembrane region" description="Helical" evidence="1">
    <location>
        <begin position="12"/>
        <end position="33"/>
    </location>
</feature>
<protein>
    <submittedName>
        <fullName evidence="2">DUF2069 domain-containing protein</fullName>
    </submittedName>
</protein>
<name>A0AAW7XHF8_9GAMM</name>
<proteinExistence type="predicted"/>
<dbReference type="RefSeq" id="WP_303548412.1">
    <property type="nucleotide sequence ID" value="NZ_JAUOPG010000001.1"/>
</dbReference>
<feature type="transmembrane region" description="Helical" evidence="1">
    <location>
        <begin position="68"/>
        <end position="87"/>
    </location>
</feature>
<dbReference type="InterPro" id="IPR018643">
    <property type="entry name" value="DUF2069_membrane"/>
</dbReference>
<accession>A0AAW7XHF8</accession>
<comment type="caution">
    <text evidence="2">The sequence shown here is derived from an EMBL/GenBank/DDBJ whole genome shotgun (WGS) entry which is preliminary data.</text>
</comment>
<dbReference type="EMBL" id="JAUOPG010000001">
    <property type="protein sequence ID" value="MDO6452408.1"/>
    <property type="molecule type" value="Genomic_DNA"/>
</dbReference>
<keyword evidence="1" id="KW-1133">Transmembrane helix</keyword>
<sequence length="127" mass="14486">MSTLQTKVRLTRFLTVSCYAGLLILFTAWYVFIHPVDTANPWVIWLIHFLPLACFFPSIKSGNPRSHAWLCFMLLLYFNEAVLAAATNPETRVFGLIYALLVVVLFTAAMMYARWASQLARQNIPAQ</sequence>